<organism evidence="1 2">
    <name type="scientific">Neisseria cinerea ATCC 14685</name>
    <dbReference type="NCBI Taxonomy" id="546262"/>
    <lineage>
        <taxon>Bacteria</taxon>
        <taxon>Pseudomonadati</taxon>
        <taxon>Pseudomonadota</taxon>
        <taxon>Betaproteobacteria</taxon>
        <taxon>Neisseriales</taxon>
        <taxon>Neisseriaceae</taxon>
        <taxon>Neisseria</taxon>
    </lineage>
</organism>
<protein>
    <submittedName>
        <fullName evidence="1">Uncharacterized protein</fullName>
    </submittedName>
</protein>
<name>D0W4V0_NEICI</name>
<reference evidence="1 2" key="1">
    <citation type="submission" date="2009-10" db="EMBL/GenBank/DDBJ databases">
        <authorList>
            <person name="Weinstock G."/>
            <person name="Sodergren E."/>
            <person name="Clifton S."/>
            <person name="Fulton L."/>
            <person name="Fulton B."/>
            <person name="Courtney L."/>
            <person name="Fronick C."/>
            <person name="Harrison M."/>
            <person name="Strong C."/>
            <person name="Farmer C."/>
            <person name="Delahaunty K."/>
            <person name="Markovic C."/>
            <person name="Hall O."/>
            <person name="Minx P."/>
            <person name="Tomlinson C."/>
            <person name="Mitreva M."/>
            <person name="Nelson J."/>
            <person name="Hou S."/>
            <person name="Wollam A."/>
            <person name="Pepin K.H."/>
            <person name="Johnson M."/>
            <person name="Bhonagiri V."/>
            <person name="Nash W.E."/>
            <person name="Warren W."/>
            <person name="Chinwalla A."/>
            <person name="Mardis E.R."/>
            <person name="Wilson R.K."/>
        </authorList>
    </citation>
    <scope>NUCLEOTIDE SEQUENCE [LARGE SCALE GENOMIC DNA]</scope>
    <source>
        <strain evidence="1 2">ATCC 14685</strain>
    </source>
</reference>
<evidence type="ECO:0000313" key="1">
    <source>
        <dbReference type="EMBL" id="EEZ71245.1"/>
    </source>
</evidence>
<proteinExistence type="predicted"/>
<dbReference type="AlphaFoldDB" id="D0W4V0"/>
<gene>
    <name evidence="1" type="ORF">NEICINOT_04698</name>
</gene>
<dbReference type="EMBL" id="ACDY02000010">
    <property type="protein sequence ID" value="EEZ71245.1"/>
    <property type="molecule type" value="Genomic_DNA"/>
</dbReference>
<accession>D0W4V0</accession>
<evidence type="ECO:0000313" key="2">
    <source>
        <dbReference type="Proteomes" id="UP000003294"/>
    </source>
</evidence>
<comment type="caution">
    <text evidence="1">The sequence shown here is derived from an EMBL/GenBank/DDBJ whole genome shotgun (WGS) entry which is preliminary data.</text>
</comment>
<sequence>MQIAAIGITYPFQPFQTAYHFFCTVAYNAVTDYGATARPWR</sequence>
<dbReference type="STRING" id="546262.NEICINOT_04698"/>
<dbReference type="Proteomes" id="UP000003294">
    <property type="component" value="Unassembled WGS sequence"/>
</dbReference>